<keyword evidence="3" id="KW-1185">Reference proteome</keyword>
<dbReference type="STRING" id="768710.DesyoDRAFT_1374"/>
<reference evidence="2 3" key="1">
    <citation type="submission" date="2011-11" db="EMBL/GenBank/DDBJ databases">
        <title>The Noncontiguous Finished genome of Desulfosporosinus youngiae DSM 17734.</title>
        <authorList>
            <consortium name="US DOE Joint Genome Institute (JGI-PGF)"/>
            <person name="Lucas S."/>
            <person name="Han J."/>
            <person name="Lapidus A."/>
            <person name="Cheng J.-F."/>
            <person name="Goodwin L."/>
            <person name="Pitluck S."/>
            <person name="Peters L."/>
            <person name="Ovchinnikova G."/>
            <person name="Lu M."/>
            <person name="Land M.L."/>
            <person name="Hauser L."/>
            <person name="Pester M."/>
            <person name="Spring S."/>
            <person name="Ollivier B."/>
            <person name="Rattei T."/>
            <person name="Klenk H.-P."/>
            <person name="Wagner M."/>
            <person name="Loy A."/>
            <person name="Woyke T.J."/>
        </authorList>
    </citation>
    <scope>NUCLEOTIDE SEQUENCE [LARGE SCALE GENOMIC DNA]</scope>
    <source>
        <strain evidence="2 3">DSM 17734</strain>
    </source>
</reference>
<dbReference type="Proteomes" id="UP000005104">
    <property type="component" value="Chromosome"/>
</dbReference>
<accession>H5Y2X5</accession>
<proteinExistence type="predicted"/>
<dbReference type="RefSeq" id="WP_007781048.1">
    <property type="nucleotide sequence ID" value="NZ_CM001441.1"/>
</dbReference>
<keyword evidence="1" id="KW-0175">Coiled coil</keyword>
<feature type="coiled-coil region" evidence="1">
    <location>
        <begin position="211"/>
        <end position="294"/>
    </location>
</feature>
<dbReference type="EMBL" id="CM001441">
    <property type="protein sequence ID" value="EHQ88532.1"/>
    <property type="molecule type" value="Genomic_DNA"/>
</dbReference>
<dbReference type="OrthoDB" id="1792966at2"/>
<evidence type="ECO:0000313" key="3">
    <source>
        <dbReference type="Proteomes" id="UP000005104"/>
    </source>
</evidence>
<protein>
    <submittedName>
        <fullName evidence="2">Uncharacterized protein</fullName>
    </submittedName>
</protein>
<evidence type="ECO:0000256" key="1">
    <source>
        <dbReference type="SAM" id="Coils"/>
    </source>
</evidence>
<evidence type="ECO:0000313" key="2">
    <source>
        <dbReference type="EMBL" id="EHQ88532.1"/>
    </source>
</evidence>
<name>H5Y2X5_9FIRM</name>
<gene>
    <name evidence="2" type="ORF">DesyoDRAFT_1374</name>
</gene>
<organism evidence="2 3">
    <name type="scientific">Desulfosporosinus youngiae DSM 17734</name>
    <dbReference type="NCBI Taxonomy" id="768710"/>
    <lineage>
        <taxon>Bacteria</taxon>
        <taxon>Bacillati</taxon>
        <taxon>Bacillota</taxon>
        <taxon>Clostridia</taxon>
        <taxon>Eubacteriales</taxon>
        <taxon>Desulfitobacteriaceae</taxon>
        <taxon>Desulfosporosinus</taxon>
    </lineage>
</organism>
<sequence length="399" mass="46543">MPNIHYDPERILNGFTEESLKDIAKRLKRRIRVKKSDVIEDILALPKGKPADIGKVWQEINRSLRRELEEFSLKGSEVFPPIEMPKEEQFKVSYMFTLSSNPEIRAAGEKLYCQAQEAEPEKDEYIRPEVMAGKLGELPRIGDERLIAEKNEIEQIEASEVIDSIVGEVRSSLEVPEVEMKQVKGAEDKPKMINSNTKDKVYSRRQGTTETFELQKKLKNLERKLRKTYSEGLSTREQLENLKGELTALRVQLHKEKEENENYRHQVQVLEAERIGKNREIELLKKKLEQLQYNDLLQIRIEQNAKLDLAAYYGRKALIFAEHDHDLDSRLNALGIIPIWAMEIDWNRPRRRMSTCQIVLYKMDSEKLKKLEEIREIARYLNVPCSELLDVVGGSDDQR</sequence>
<dbReference type="AlphaFoldDB" id="H5Y2X5"/>
<dbReference type="HOGENOM" id="CLU_690246_0_0_9"/>